<evidence type="ECO:0000313" key="1">
    <source>
        <dbReference type="EMBL" id="GAA4086271.1"/>
    </source>
</evidence>
<sequence>MTATDARIAKNLSSPSFDEYPSKNAGMPMTISLVTIEYAMVLAKIMMLKTTLSPM</sequence>
<protein>
    <submittedName>
        <fullName evidence="1">Uncharacterized protein</fullName>
    </submittedName>
</protein>
<evidence type="ECO:0000313" key="2">
    <source>
        <dbReference type="Proteomes" id="UP001500392"/>
    </source>
</evidence>
<dbReference type="Proteomes" id="UP001500392">
    <property type="component" value="Unassembled WGS sequence"/>
</dbReference>
<comment type="caution">
    <text evidence="1">The sequence shown here is derived from an EMBL/GenBank/DDBJ whole genome shotgun (WGS) entry which is preliminary data.</text>
</comment>
<reference evidence="2" key="1">
    <citation type="journal article" date="2019" name="Int. J. Syst. Evol. Microbiol.">
        <title>The Global Catalogue of Microorganisms (GCM) 10K type strain sequencing project: providing services to taxonomists for standard genome sequencing and annotation.</title>
        <authorList>
            <consortium name="The Broad Institute Genomics Platform"/>
            <consortium name="The Broad Institute Genome Sequencing Center for Infectious Disease"/>
            <person name="Wu L."/>
            <person name="Ma J."/>
        </authorList>
    </citation>
    <scope>NUCLEOTIDE SEQUENCE [LARGE SCALE GENOMIC DNA]</scope>
    <source>
        <strain evidence="2">JCM 17304</strain>
    </source>
</reference>
<dbReference type="EMBL" id="BAABDM010000001">
    <property type="protein sequence ID" value="GAA4086271.1"/>
    <property type="molecule type" value="Genomic_DNA"/>
</dbReference>
<keyword evidence="2" id="KW-1185">Reference proteome</keyword>
<gene>
    <name evidence="1" type="ORF">GCM10022414_06340</name>
</gene>
<name>A0ABP7WCR3_9GAMM</name>
<organism evidence="1 2">
    <name type="scientific">Zhongshania borealis</name>
    <dbReference type="NCBI Taxonomy" id="889488"/>
    <lineage>
        <taxon>Bacteria</taxon>
        <taxon>Pseudomonadati</taxon>
        <taxon>Pseudomonadota</taxon>
        <taxon>Gammaproteobacteria</taxon>
        <taxon>Cellvibrionales</taxon>
        <taxon>Spongiibacteraceae</taxon>
        <taxon>Zhongshania</taxon>
    </lineage>
</organism>
<proteinExistence type="predicted"/>
<accession>A0ABP7WCR3</accession>